<organism evidence="1 2">
    <name type="scientific">Izhakiella capsodis</name>
    <dbReference type="NCBI Taxonomy" id="1367852"/>
    <lineage>
        <taxon>Bacteria</taxon>
        <taxon>Pseudomonadati</taxon>
        <taxon>Pseudomonadota</taxon>
        <taxon>Gammaproteobacteria</taxon>
        <taxon>Enterobacterales</taxon>
        <taxon>Erwiniaceae</taxon>
        <taxon>Izhakiella</taxon>
    </lineage>
</organism>
<dbReference type="AlphaFoldDB" id="A0A1I4YWM1"/>
<name>A0A1I4YWM1_9GAMM</name>
<proteinExistence type="predicted"/>
<dbReference type="EMBL" id="FOVC01000007">
    <property type="protein sequence ID" value="SFN42412.1"/>
    <property type="molecule type" value="Genomic_DNA"/>
</dbReference>
<dbReference type="OrthoDB" id="6636330at2"/>
<dbReference type="Proteomes" id="UP000242222">
    <property type="component" value="Unassembled WGS sequence"/>
</dbReference>
<reference evidence="2" key="1">
    <citation type="submission" date="2016-10" db="EMBL/GenBank/DDBJ databases">
        <authorList>
            <person name="Varghese N."/>
            <person name="Submissions S."/>
        </authorList>
    </citation>
    <scope>NUCLEOTIDE SEQUENCE [LARGE SCALE GENOMIC DNA]</scope>
    <source>
        <strain evidence="2">N6PO6</strain>
    </source>
</reference>
<gene>
    <name evidence="1" type="ORF">SAMN05216516_10776</name>
</gene>
<evidence type="ECO:0000313" key="2">
    <source>
        <dbReference type="Proteomes" id="UP000242222"/>
    </source>
</evidence>
<dbReference type="RefSeq" id="WP_092878169.1">
    <property type="nucleotide sequence ID" value="NZ_FOVC01000007.1"/>
</dbReference>
<keyword evidence="2" id="KW-1185">Reference proteome</keyword>
<evidence type="ECO:0000313" key="1">
    <source>
        <dbReference type="EMBL" id="SFN42412.1"/>
    </source>
</evidence>
<sequence>MKPENEHQSSSFAHQPEDIEHEDEWFFAVITGDTSPDLPAHRFRLLATNAIYDAIAGVAAAFRSQCWISSIIGEQGFERLDEYDDVFQPIFATIEDSRQRLVVGIQLMPTFLVLMPAFSDDETARIRQHQQGLENEANLLQSQPGGEVIAHYLRRQSEIIGLHLADSSYHHHHEMKAIKSFISAGGTLEWFAVSDRRSLN</sequence>
<protein>
    <submittedName>
        <fullName evidence="1">Uncharacterized protein</fullName>
    </submittedName>
</protein>
<accession>A0A1I4YWM1</accession>